<keyword evidence="4" id="KW-0233">DNA recombination</keyword>
<dbReference type="Gene3D" id="1.10.443.10">
    <property type="entry name" value="Intergrase catalytic core"/>
    <property type="match status" value="1"/>
</dbReference>
<dbReference type="RefSeq" id="WP_138593246.1">
    <property type="nucleotide sequence ID" value="NZ_PNBX01000100.1"/>
</dbReference>
<reference evidence="8 9" key="1">
    <citation type="submission" date="2018-01" db="EMBL/GenBank/DDBJ databases">
        <authorList>
            <person name="Paulsen S."/>
            <person name="Gram L.K."/>
        </authorList>
    </citation>
    <scope>NUCLEOTIDE SEQUENCE [LARGE SCALE GENOMIC DNA]</scope>
    <source>
        <strain evidence="8 9">S3790</strain>
    </source>
</reference>
<dbReference type="PROSITE" id="PS51898">
    <property type="entry name" value="TYR_RECOMBINASE"/>
    <property type="match status" value="1"/>
</dbReference>
<feature type="domain" description="Tyr recombinase" evidence="6">
    <location>
        <begin position="131"/>
        <end position="316"/>
    </location>
</feature>
<proteinExistence type="inferred from homology"/>
<dbReference type="InterPro" id="IPR004107">
    <property type="entry name" value="Integrase_SAM-like_N"/>
</dbReference>
<evidence type="ECO:0000259" key="7">
    <source>
        <dbReference type="PROSITE" id="PS51900"/>
    </source>
</evidence>
<dbReference type="InterPro" id="IPR050090">
    <property type="entry name" value="Tyrosine_recombinase_XerCD"/>
</dbReference>
<dbReference type="InterPro" id="IPR002104">
    <property type="entry name" value="Integrase_catalytic"/>
</dbReference>
<evidence type="ECO:0000256" key="3">
    <source>
        <dbReference type="ARBA" id="ARBA00023125"/>
    </source>
</evidence>
<evidence type="ECO:0000256" key="5">
    <source>
        <dbReference type="PROSITE-ProRule" id="PRU01248"/>
    </source>
</evidence>
<dbReference type="GO" id="GO:0003677">
    <property type="term" value="F:DNA binding"/>
    <property type="evidence" value="ECO:0007669"/>
    <property type="project" value="UniProtKB-UniRule"/>
</dbReference>
<dbReference type="SUPFAM" id="SSF56349">
    <property type="entry name" value="DNA breaking-rejoining enzymes"/>
    <property type="match status" value="1"/>
</dbReference>
<evidence type="ECO:0000256" key="4">
    <source>
        <dbReference type="ARBA" id="ARBA00023172"/>
    </source>
</evidence>
<organism evidence="8 9">
    <name type="scientific">Pseudoalteromonas aurantia</name>
    <dbReference type="NCBI Taxonomy" id="43654"/>
    <lineage>
        <taxon>Bacteria</taxon>
        <taxon>Pseudomonadati</taxon>
        <taxon>Pseudomonadota</taxon>
        <taxon>Gammaproteobacteria</taxon>
        <taxon>Alteromonadales</taxon>
        <taxon>Pseudoalteromonadaceae</taxon>
        <taxon>Pseudoalteromonas</taxon>
    </lineage>
</organism>
<dbReference type="EMBL" id="PNBX01000100">
    <property type="protein sequence ID" value="TMO64848.1"/>
    <property type="molecule type" value="Genomic_DNA"/>
</dbReference>
<keyword evidence="2" id="KW-0229">DNA integration</keyword>
<dbReference type="Proteomes" id="UP000307217">
    <property type="component" value="Unassembled WGS sequence"/>
</dbReference>
<dbReference type="PANTHER" id="PTHR30349">
    <property type="entry name" value="PHAGE INTEGRASE-RELATED"/>
    <property type="match status" value="1"/>
</dbReference>
<dbReference type="OrthoDB" id="9801717at2"/>
<dbReference type="Gene3D" id="1.10.150.130">
    <property type="match status" value="1"/>
</dbReference>
<sequence length="353" mass="40860">MPKREKRFIKNVGDPTDPNGLLAFMDHYLDALRIKHYTEQTLWNNERYIRDFIEWCDGRALRQPQEITKPILERYQRYLYLYRKADGKPLSIYSQRAKLSPLKGWFKWLTKSNHLLYNPASELELPRIRQRLPKAILSETEVEKVMTQVNSTEPLGIRDRAVMETLYSTGIRRMEVVNLSVFDIDAERGTLLVRQGKGKKDRMLPLGERAAYWVSRYVNEVRPELALASDDGTLFLTRLGEKFNECWLSRTVAQYVEKSGVNKQGSCHLFRHSMATLMLENGADIRFIQAMLGHAELSTTEIYTQVSIKALKEVHSRCHPAKLKKASEDSDMAELMGMLAIEDEQEQSSLRSA</sequence>
<evidence type="ECO:0000256" key="1">
    <source>
        <dbReference type="ARBA" id="ARBA00008857"/>
    </source>
</evidence>
<dbReference type="GO" id="GO:0015074">
    <property type="term" value="P:DNA integration"/>
    <property type="evidence" value="ECO:0007669"/>
    <property type="project" value="UniProtKB-KW"/>
</dbReference>
<evidence type="ECO:0000313" key="8">
    <source>
        <dbReference type="EMBL" id="TMO64848.1"/>
    </source>
</evidence>
<dbReference type="PANTHER" id="PTHR30349:SF41">
    <property type="entry name" value="INTEGRASE_RECOMBINASE PROTEIN MJ0367-RELATED"/>
    <property type="match status" value="1"/>
</dbReference>
<dbReference type="Pfam" id="PF00589">
    <property type="entry name" value="Phage_integrase"/>
    <property type="match status" value="1"/>
</dbReference>
<dbReference type="PROSITE" id="PS51900">
    <property type="entry name" value="CB"/>
    <property type="match status" value="1"/>
</dbReference>
<evidence type="ECO:0000313" key="9">
    <source>
        <dbReference type="Proteomes" id="UP000307217"/>
    </source>
</evidence>
<dbReference type="InterPro" id="IPR010998">
    <property type="entry name" value="Integrase_recombinase_N"/>
</dbReference>
<evidence type="ECO:0000256" key="2">
    <source>
        <dbReference type="ARBA" id="ARBA00022908"/>
    </source>
</evidence>
<name>A0A5S3V2B6_9GAMM</name>
<dbReference type="InterPro" id="IPR044068">
    <property type="entry name" value="CB"/>
</dbReference>
<evidence type="ECO:0000259" key="6">
    <source>
        <dbReference type="PROSITE" id="PS51898"/>
    </source>
</evidence>
<protein>
    <submittedName>
        <fullName evidence="8">Recombinase XerD</fullName>
    </submittedName>
</protein>
<dbReference type="Pfam" id="PF13495">
    <property type="entry name" value="Phage_int_SAM_4"/>
    <property type="match status" value="1"/>
</dbReference>
<comment type="caution">
    <text evidence="8">The sequence shown here is derived from an EMBL/GenBank/DDBJ whole genome shotgun (WGS) entry which is preliminary data.</text>
</comment>
<dbReference type="InterPro" id="IPR013762">
    <property type="entry name" value="Integrase-like_cat_sf"/>
</dbReference>
<gene>
    <name evidence="8" type="ORF">CWC19_18200</name>
</gene>
<reference evidence="9" key="2">
    <citation type="submission" date="2019-06" db="EMBL/GenBank/DDBJ databases">
        <title>Co-occurence of chitin degradation, pigmentation and bioactivity in marine Pseudoalteromonas.</title>
        <authorList>
            <person name="Sonnenschein E.C."/>
            <person name="Bech P.K."/>
        </authorList>
    </citation>
    <scope>NUCLEOTIDE SEQUENCE [LARGE SCALE GENOMIC DNA]</scope>
    <source>
        <strain evidence="9">S3790</strain>
    </source>
</reference>
<comment type="similarity">
    <text evidence="1">Belongs to the 'phage' integrase family.</text>
</comment>
<feature type="domain" description="Core-binding (CB)" evidence="7">
    <location>
        <begin position="19"/>
        <end position="110"/>
    </location>
</feature>
<dbReference type="AlphaFoldDB" id="A0A5S3V2B6"/>
<keyword evidence="3 5" id="KW-0238">DNA-binding</keyword>
<dbReference type="GO" id="GO:0006310">
    <property type="term" value="P:DNA recombination"/>
    <property type="evidence" value="ECO:0007669"/>
    <property type="project" value="UniProtKB-KW"/>
</dbReference>
<accession>A0A5S3V2B6</accession>
<dbReference type="NCBIfam" id="NF002331">
    <property type="entry name" value="PRK01287.1"/>
    <property type="match status" value="1"/>
</dbReference>
<dbReference type="InterPro" id="IPR011010">
    <property type="entry name" value="DNA_brk_join_enz"/>
</dbReference>